<sequence length="143" mass="15715">MTITMLAALGTLFLAAFGAATVLPFQSEVVFAAMAVEEVAPLWLLVTVASVGNTLGSVVNYAMGLFIEHWKASRWFPVTEKQLARAQDWYARWGVWTLLLSWAPFGDGFTVVAGIMRTNFWLFLGLVAIAKTGRFLLLAWALA</sequence>
<organism evidence="3 4">
    <name type="scientific">Thermohalobaculum xanthum</name>
    <dbReference type="NCBI Taxonomy" id="2753746"/>
    <lineage>
        <taxon>Bacteria</taxon>
        <taxon>Pseudomonadati</taxon>
        <taxon>Pseudomonadota</taxon>
        <taxon>Alphaproteobacteria</taxon>
        <taxon>Rhodobacterales</taxon>
        <taxon>Paracoccaceae</taxon>
        <taxon>Thermohalobaculum</taxon>
    </lineage>
</organism>
<feature type="domain" description="VTT" evidence="2">
    <location>
        <begin position="34"/>
        <end position="140"/>
    </location>
</feature>
<comment type="caution">
    <text evidence="3">The sequence shown here is derived from an EMBL/GenBank/DDBJ whole genome shotgun (WGS) entry which is preliminary data.</text>
</comment>
<dbReference type="InterPro" id="IPR051311">
    <property type="entry name" value="DedA_domain"/>
</dbReference>
<evidence type="ECO:0000313" key="3">
    <source>
        <dbReference type="EMBL" id="MBK0397876.1"/>
    </source>
</evidence>
<name>A0A8J7SBT5_9RHOB</name>
<keyword evidence="1" id="KW-1133">Transmembrane helix</keyword>
<dbReference type="PANTHER" id="PTHR42709:SF4">
    <property type="entry name" value="INNER MEMBRANE PROTEIN YQAA"/>
    <property type="match status" value="1"/>
</dbReference>
<feature type="transmembrane region" description="Helical" evidence="1">
    <location>
        <begin position="121"/>
        <end position="142"/>
    </location>
</feature>
<keyword evidence="1" id="KW-0472">Membrane</keyword>
<keyword evidence="1" id="KW-0812">Transmembrane</keyword>
<evidence type="ECO:0000259" key="2">
    <source>
        <dbReference type="Pfam" id="PF09335"/>
    </source>
</evidence>
<reference evidence="3" key="1">
    <citation type="submission" date="2020-12" db="EMBL/GenBank/DDBJ databases">
        <title>Bacterial taxonomy.</title>
        <authorList>
            <person name="Pan X."/>
        </authorList>
    </citation>
    <scope>NUCLEOTIDE SEQUENCE</scope>
    <source>
        <strain evidence="3">M0105</strain>
    </source>
</reference>
<evidence type="ECO:0000256" key="1">
    <source>
        <dbReference type="SAM" id="Phobius"/>
    </source>
</evidence>
<evidence type="ECO:0000313" key="4">
    <source>
        <dbReference type="Proteomes" id="UP000655420"/>
    </source>
</evidence>
<dbReference type="Proteomes" id="UP000655420">
    <property type="component" value="Unassembled WGS sequence"/>
</dbReference>
<feature type="transmembrane region" description="Helical" evidence="1">
    <location>
        <begin position="42"/>
        <end position="67"/>
    </location>
</feature>
<dbReference type="Pfam" id="PF09335">
    <property type="entry name" value="VTT_dom"/>
    <property type="match status" value="1"/>
</dbReference>
<dbReference type="EMBL" id="JAEHHL010000001">
    <property type="protein sequence ID" value="MBK0397876.1"/>
    <property type="molecule type" value="Genomic_DNA"/>
</dbReference>
<protein>
    <submittedName>
        <fullName evidence="3">DedA family protein</fullName>
    </submittedName>
</protein>
<feature type="transmembrane region" description="Helical" evidence="1">
    <location>
        <begin position="93"/>
        <end position="115"/>
    </location>
</feature>
<dbReference type="AlphaFoldDB" id="A0A8J7SBT5"/>
<dbReference type="RefSeq" id="WP_200606138.1">
    <property type="nucleotide sequence ID" value="NZ_JAEHHL010000001.1"/>
</dbReference>
<accession>A0A8J7SBT5</accession>
<gene>
    <name evidence="3" type="ORF">H0I76_01630</name>
</gene>
<dbReference type="PANTHER" id="PTHR42709">
    <property type="entry name" value="ALKALINE PHOSPHATASE LIKE PROTEIN"/>
    <property type="match status" value="1"/>
</dbReference>
<dbReference type="InterPro" id="IPR032816">
    <property type="entry name" value="VTT_dom"/>
</dbReference>
<proteinExistence type="predicted"/>
<keyword evidence="4" id="KW-1185">Reference proteome</keyword>